<proteinExistence type="predicted"/>
<accession>A0ABW5MUZ4</accession>
<dbReference type="Pfam" id="PF13469">
    <property type="entry name" value="Sulfotransfer_3"/>
    <property type="match status" value="1"/>
</dbReference>
<sequence>MEERKTIIYIMSNERSGSTLIENILSKSSQIVSVGETYLLSGYIHKIGPGSTWDWNCSCGDSLLECDFWNKVYRKLNILNPLDITNTKIVYPKWKNKDKQKSDNFRAVSLMNQIYNAVFETTNCNILVDSSKKPFHGKSLYKNSPFNFKFIYLKRDLRAVSISKQKWWKRYGREHISLLSFLKSNYKHRLKCWLMLKKVRKEDIFYLKYEDFFVSPQKALDDMSNFFGFDAFEMPKFMELNNDHTIAGTLNRFKKREIKYDNRWHDISKKRPLFNFLGYMLNKIG</sequence>
<reference evidence="2" key="1">
    <citation type="journal article" date="2019" name="Int. J. Syst. Evol. Microbiol.">
        <title>The Global Catalogue of Microorganisms (GCM) 10K type strain sequencing project: providing services to taxonomists for standard genome sequencing and annotation.</title>
        <authorList>
            <consortium name="The Broad Institute Genomics Platform"/>
            <consortium name="The Broad Institute Genome Sequencing Center for Infectious Disease"/>
            <person name="Wu L."/>
            <person name="Ma J."/>
        </authorList>
    </citation>
    <scope>NUCLEOTIDE SEQUENCE [LARGE SCALE GENOMIC DNA]</scope>
    <source>
        <strain evidence="2">KCTC 52368</strain>
    </source>
</reference>
<dbReference type="Gene3D" id="3.40.50.300">
    <property type="entry name" value="P-loop containing nucleotide triphosphate hydrolases"/>
    <property type="match status" value="1"/>
</dbReference>
<name>A0ABW5MUZ4_9FLAO</name>
<evidence type="ECO:0000313" key="1">
    <source>
        <dbReference type="EMBL" id="MFD2587067.1"/>
    </source>
</evidence>
<dbReference type="EMBL" id="JBHULB010000011">
    <property type="protein sequence ID" value="MFD2587067.1"/>
    <property type="molecule type" value="Genomic_DNA"/>
</dbReference>
<keyword evidence="2" id="KW-1185">Reference proteome</keyword>
<evidence type="ECO:0000313" key="2">
    <source>
        <dbReference type="Proteomes" id="UP001597526"/>
    </source>
</evidence>
<dbReference type="InterPro" id="IPR027417">
    <property type="entry name" value="P-loop_NTPase"/>
</dbReference>
<organism evidence="1 2">
    <name type="scientific">Croceitalea marina</name>
    <dbReference type="NCBI Taxonomy" id="1775166"/>
    <lineage>
        <taxon>Bacteria</taxon>
        <taxon>Pseudomonadati</taxon>
        <taxon>Bacteroidota</taxon>
        <taxon>Flavobacteriia</taxon>
        <taxon>Flavobacteriales</taxon>
        <taxon>Flavobacteriaceae</taxon>
        <taxon>Croceitalea</taxon>
    </lineage>
</organism>
<dbReference type="Proteomes" id="UP001597526">
    <property type="component" value="Unassembled WGS sequence"/>
</dbReference>
<dbReference type="RefSeq" id="WP_377766627.1">
    <property type="nucleotide sequence ID" value="NZ_JBHULB010000011.1"/>
</dbReference>
<protein>
    <submittedName>
        <fullName evidence="1">Sulfotransferase</fullName>
    </submittedName>
</protein>
<gene>
    <name evidence="1" type="ORF">ACFSQJ_09005</name>
</gene>
<comment type="caution">
    <text evidence="1">The sequence shown here is derived from an EMBL/GenBank/DDBJ whole genome shotgun (WGS) entry which is preliminary data.</text>
</comment>
<dbReference type="SUPFAM" id="SSF52540">
    <property type="entry name" value="P-loop containing nucleoside triphosphate hydrolases"/>
    <property type="match status" value="1"/>
</dbReference>